<name>A0A830GWQ4_9CREN</name>
<keyword evidence="1" id="KW-0472">Membrane</keyword>
<dbReference type="AlphaFoldDB" id="A0A830GWQ4"/>
<accession>A0A830GWQ4</accession>
<keyword evidence="3" id="KW-1185">Reference proteome</keyword>
<evidence type="ECO:0000313" key="2">
    <source>
        <dbReference type="EMBL" id="GGP21325.1"/>
    </source>
</evidence>
<proteinExistence type="predicted"/>
<organism evidence="2 3">
    <name type="scientific">Thermocladium modestius</name>
    <dbReference type="NCBI Taxonomy" id="62609"/>
    <lineage>
        <taxon>Archaea</taxon>
        <taxon>Thermoproteota</taxon>
        <taxon>Thermoprotei</taxon>
        <taxon>Thermoproteales</taxon>
        <taxon>Thermoproteaceae</taxon>
        <taxon>Thermocladium</taxon>
    </lineage>
</organism>
<dbReference type="Proteomes" id="UP000610960">
    <property type="component" value="Unassembled WGS sequence"/>
</dbReference>
<gene>
    <name evidence="2" type="ORF">GCM10007981_12690</name>
</gene>
<comment type="caution">
    <text evidence="2">The sequence shown here is derived from an EMBL/GenBank/DDBJ whole genome shotgun (WGS) entry which is preliminary data.</text>
</comment>
<dbReference type="OrthoDB" id="29128at2157"/>
<dbReference type="RefSeq" id="WP_188596594.1">
    <property type="nucleotide sequence ID" value="NZ_BMNL01000003.1"/>
</dbReference>
<feature type="transmembrane region" description="Helical" evidence="1">
    <location>
        <begin position="12"/>
        <end position="32"/>
    </location>
</feature>
<reference evidence="2" key="2">
    <citation type="submission" date="2020-09" db="EMBL/GenBank/DDBJ databases">
        <authorList>
            <person name="Sun Q."/>
            <person name="Ohkuma M."/>
        </authorList>
    </citation>
    <scope>NUCLEOTIDE SEQUENCE</scope>
    <source>
        <strain evidence="2">JCM 10088</strain>
    </source>
</reference>
<evidence type="ECO:0000256" key="1">
    <source>
        <dbReference type="SAM" id="Phobius"/>
    </source>
</evidence>
<reference evidence="2" key="1">
    <citation type="journal article" date="2014" name="Int. J. Syst. Evol. Microbiol.">
        <title>Complete genome sequence of Corynebacterium casei LMG S-19264T (=DSM 44701T), isolated from a smear-ripened cheese.</title>
        <authorList>
            <consortium name="US DOE Joint Genome Institute (JGI-PGF)"/>
            <person name="Walter F."/>
            <person name="Albersmeier A."/>
            <person name="Kalinowski J."/>
            <person name="Ruckert C."/>
        </authorList>
    </citation>
    <scope>NUCLEOTIDE SEQUENCE</scope>
    <source>
        <strain evidence="2">JCM 10088</strain>
    </source>
</reference>
<keyword evidence="1" id="KW-1133">Transmembrane helix</keyword>
<evidence type="ECO:0000313" key="3">
    <source>
        <dbReference type="Proteomes" id="UP000610960"/>
    </source>
</evidence>
<dbReference type="EMBL" id="BMNL01000003">
    <property type="protein sequence ID" value="GGP21325.1"/>
    <property type="molecule type" value="Genomic_DNA"/>
</dbReference>
<protein>
    <submittedName>
        <fullName evidence="2">Uncharacterized protein</fullName>
    </submittedName>
</protein>
<sequence length="529" mass="56709">MGMPRPSDGGALLMMILLIILFMVAAFVVEYVSNPRFSNAVETTITDAYYAWLRIDLGVAKPARLEPPAQQPLMFSTAYVVGPSSFAASLAASAPRSSIRSVGLGQAPRLPNGSVLIIDWDYVNQSLQVGPRRLADMLEEPMERGDFIMLYTADPRLVSLLEDVIAVAWGDAHRSDVIGYPVMYINGSAYVVGFGGGNFLVISPVQIRDYYTDTINGLLGEWAGQARVNPGILTLNLINDPSYTDEDPCSITQGYLSSNNWLFSTGEQVSVSPTKDVYILDYCVLGAVYHPGEGDTIAVNYIGFNNIEINNSNPYGNVGEFRRYDVGINMTTALSIDSKNGYNSYMTWSGAPSAAEPGNTACSWFSYSDLELVISLAQGALEYLFEAATAADPSQPIASLTSSQTITGPGSGATSNLVWSIGVENPNLFCSPESTRTGGIYPVGFGLTDFQGAWQINPSITNTAASPVFFGGGTICYPITDGYVEEAFGGSAYFVLQYDPGGSPQIGLISAQYPTPIYAVDFPSPDCPS</sequence>
<keyword evidence="1" id="KW-0812">Transmembrane</keyword>